<feature type="compositionally biased region" description="Low complexity" evidence="1">
    <location>
        <begin position="66"/>
        <end position="78"/>
    </location>
</feature>
<proteinExistence type="predicted"/>
<dbReference type="Proteomes" id="UP000053989">
    <property type="component" value="Unassembled WGS sequence"/>
</dbReference>
<dbReference type="HOGENOM" id="CLU_2387460_0_0_1"/>
<dbReference type="InParanoid" id="A0A0C2ZUT4"/>
<protein>
    <submittedName>
        <fullName evidence="2">Uncharacterized protein</fullName>
    </submittedName>
</protein>
<feature type="region of interest" description="Disordered" evidence="1">
    <location>
        <begin position="57"/>
        <end position="94"/>
    </location>
</feature>
<evidence type="ECO:0000313" key="3">
    <source>
        <dbReference type="Proteomes" id="UP000053989"/>
    </source>
</evidence>
<dbReference type="EMBL" id="KN822023">
    <property type="protein sequence ID" value="KIM65253.1"/>
    <property type="molecule type" value="Genomic_DNA"/>
</dbReference>
<evidence type="ECO:0000256" key="1">
    <source>
        <dbReference type="SAM" id="MobiDB-lite"/>
    </source>
</evidence>
<name>A0A0C2ZUT4_9AGAM</name>
<reference evidence="2 3" key="1">
    <citation type="submission" date="2014-04" db="EMBL/GenBank/DDBJ databases">
        <authorList>
            <consortium name="DOE Joint Genome Institute"/>
            <person name="Kuo A."/>
            <person name="Kohler A."/>
            <person name="Nagy L.G."/>
            <person name="Floudas D."/>
            <person name="Copeland A."/>
            <person name="Barry K.W."/>
            <person name="Cichocki N."/>
            <person name="Veneault-Fourrey C."/>
            <person name="LaButti K."/>
            <person name="Lindquist E.A."/>
            <person name="Lipzen A."/>
            <person name="Lundell T."/>
            <person name="Morin E."/>
            <person name="Murat C."/>
            <person name="Sun H."/>
            <person name="Tunlid A."/>
            <person name="Henrissat B."/>
            <person name="Grigoriev I.V."/>
            <person name="Hibbett D.S."/>
            <person name="Martin F."/>
            <person name="Nordberg H.P."/>
            <person name="Cantor M.N."/>
            <person name="Hua S.X."/>
        </authorList>
    </citation>
    <scope>NUCLEOTIDE SEQUENCE [LARGE SCALE GENOMIC DNA]</scope>
    <source>
        <strain evidence="2 3">Foug A</strain>
    </source>
</reference>
<dbReference type="AlphaFoldDB" id="A0A0C2ZUT4"/>
<reference evidence="3" key="2">
    <citation type="submission" date="2015-01" db="EMBL/GenBank/DDBJ databases">
        <title>Evolutionary Origins and Diversification of the Mycorrhizal Mutualists.</title>
        <authorList>
            <consortium name="DOE Joint Genome Institute"/>
            <consortium name="Mycorrhizal Genomics Consortium"/>
            <person name="Kohler A."/>
            <person name="Kuo A."/>
            <person name="Nagy L.G."/>
            <person name="Floudas D."/>
            <person name="Copeland A."/>
            <person name="Barry K.W."/>
            <person name="Cichocki N."/>
            <person name="Veneault-Fourrey C."/>
            <person name="LaButti K."/>
            <person name="Lindquist E.A."/>
            <person name="Lipzen A."/>
            <person name="Lundell T."/>
            <person name="Morin E."/>
            <person name="Murat C."/>
            <person name="Riley R."/>
            <person name="Ohm R."/>
            <person name="Sun H."/>
            <person name="Tunlid A."/>
            <person name="Henrissat B."/>
            <person name="Grigoriev I.V."/>
            <person name="Hibbett D.S."/>
            <person name="Martin F."/>
        </authorList>
    </citation>
    <scope>NUCLEOTIDE SEQUENCE [LARGE SCALE GENOMIC DNA]</scope>
    <source>
        <strain evidence="3">Foug A</strain>
    </source>
</reference>
<gene>
    <name evidence="2" type="ORF">SCLCIDRAFT_1212407</name>
</gene>
<keyword evidence="3" id="KW-1185">Reference proteome</keyword>
<sequence length="94" mass="9983">MGPHVNLDASDSVNGVMNRRTAKSGLGEIESVCNMGFQPRPVVEEDSDETFNFALTDRGRTKGSAPTSSSPDIIIIVSPSPPPTSAEMRSPTVH</sequence>
<evidence type="ECO:0000313" key="2">
    <source>
        <dbReference type="EMBL" id="KIM65253.1"/>
    </source>
</evidence>
<organism evidence="2 3">
    <name type="scientific">Scleroderma citrinum Foug A</name>
    <dbReference type="NCBI Taxonomy" id="1036808"/>
    <lineage>
        <taxon>Eukaryota</taxon>
        <taxon>Fungi</taxon>
        <taxon>Dikarya</taxon>
        <taxon>Basidiomycota</taxon>
        <taxon>Agaricomycotina</taxon>
        <taxon>Agaricomycetes</taxon>
        <taxon>Agaricomycetidae</taxon>
        <taxon>Boletales</taxon>
        <taxon>Sclerodermatineae</taxon>
        <taxon>Sclerodermataceae</taxon>
        <taxon>Scleroderma</taxon>
    </lineage>
</organism>
<accession>A0A0C2ZUT4</accession>